<dbReference type="InterPro" id="IPR050706">
    <property type="entry name" value="Cyclic-di-GMP_PDE-like"/>
</dbReference>
<dbReference type="RefSeq" id="WP_193534890.1">
    <property type="nucleotide sequence ID" value="NZ_JADCLJ010000009.1"/>
</dbReference>
<proteinExistence type="predicted"/>
<feature type="domain" description="EAL" evidence="1">
    <location>
        <begin position="187"/>
        <end position="431"/>
    </location>
</feature>
<protein>
    <submittedName>
        <fullName evidence="2">EAL domain-containing protein</fullName>
    </submittedName>
</protein>
<gene>
    <name evidence="2" type="ORF">IMZ08_04940</name>
</gene>
<dbReference type="CDD" id="cd01948">
    <property type="entry name" value="EAL"/>
    <property type="match status" value="1"/>
</dbReference>
<keyword evidence="3" id="KW-1185">Reference proteome</keyword>
<dbReference type="EMBL" id="JADCLJ010000009">
    <property type="protein sequence ID" value="MBE4907408.1"/>
    <property type="molecule type" value="Genomic_DNA"/>
</dbReference>
<sequence>MFTSTYTVRSHIKKWSKIVLPHRYLRYYPPVFTLRNPLVSGIKRAFKQDDQVVVIAFNLANLHELADLLGYKQINKCKNSIKVIFKKVVQELVHRDDVIALSNFNNEDIGLLLKVDPKKTSVSDIETLVHKLKKTVNRRLGEQYPQLKIIYHTGYMFIEKKYEVEASFQKAWQLAIAMAEKRVTSEYNEMLFDINKIIEEKGLSLLAQPIIDVSTNEIQAWEMLTRGPKGTSLENPLSLFSVARQTGKLFELEMIVLEKAFKQVVDTGCRQNIFINFTPVTLGNPRLIREVNKFLIKYSEINPKRIILEITERDSIEGETFFTGNIKKLRALGFRLAIDDTGAGYASLHTISEIMPEIIKIDRSVIQNIDTNKVKESMLKGLLLIAKETGALVVAEGIENESEAAVLTRNKVDLAQGYFYARPGNLLEKIS</sequence>
<dbReference type="Proteomes" id="UP001516662">
    <property type="component" value="Unassembled WGS sequence"/>
</dbReference>
<dbReference type="PROSITE" id="PS50883">
    <property type="entry name" value="EAL"/>
    <property type="match status" value="1"/>
</dbReference>
<evidence type="ECO:0000259" key="1">
    <source>
        <dbReference type="PROSITE" id="PS50883"/>
    </source>
</evidence>
<name>A0ABR9QG12_9BACI</name>
<dbReference type="PANTHER" id="PTHR33121">
    <property type="entry name" value="CYCLIC DI-GMP PHOSPHODIESTERASE PDEF"/>
    <property type="match status" value="1"/>
</dbReference>
<dbReference type="SMART" id="SM00052">
    <property type="entry name" value="EAL"/>
    <property type="match status" value="1"/>
</dbReference>
<organism evidence="2 3">
    <name type="scientific">Litchfieldia luteola</name>
    <dbReference type="NCBI Taxonomy" id="682179"/>
    <lineage>
        <taxon>Bacteria</taxon>
        <taxon>Bacillati</taxon>
        <taxon>Bacillota</taxon>
        <taxon>Bacilli</taxon>
        <taxon>Bacillales</taxon>
        <taxon>Bacillaceae</taxon>
        <taxon>Litchfieldia</taxon>
    </lineage>
</organism>
<accession>A0ABR9QG12</accession>
<dbReference type="Gene3D" id="3.20.20.450">
    <property type="entry name" value="EAL domain"/>
    <property type="match status" value="1"/>
</dbReference>
<comment type="caution">
    <text evidence="2">The sequence shown here is derived from an EMBL/GenBank/DDBJ whole genome shotgun (WGS) entry which is preliminary data.</text>
</comment>
<dbReference type="SUPFAM" id="SSF141868">
    <property type="entry name" value="EAL domain-like"/>
    <property type="match status" value="1"/>
</dbReference>
<dbReference type="InterPro" id="IPR035919">
    <property type="entry name" value="EAL_sf"/>
</dbReference>
<dbReference type="PANTHER" id="PTHR33121:SF76">
    <property type="entry name" value="SIGNALING PROTEIN"/>
    <property type="match status" value="1"/>
</dbReference>
<evidence type="ECO:0000313" key="3">
    <source>
        <dbReference type="Proteomes" id="UP001516662"/>
    </source>
</evidence>
<evidence type="ECO:0000313" key="2">
    <source>
        <dbReference type="EMBL" id="MBE4907408.1"/>
    </source>
</evidence>
<dbReference type="InterPro" id="IPR001633">
    <property type="entry name" value="EAL_dom"/>
</dbReference>
<reference evidence="2 3" key="1">
    <citation type="submission" date="2020-10" db="EMBL/GenBank/DDBJ databases">
        <title>Bacillus sp. HD4P25, an endophyte from a halophyte.</title>
        <authorList>
            <person name="Sun J.-Q."/>
        </authorList>
    </citation>
    <scope>NUCLEOTIDE SEQUENCE [LARGE SCALE GENOMIC DNA]</scope>
    <source>
        <strain evidence="2 3">YIM 93174</strain>
    </source>
</reference>
<dbReference type="Pfam" id="PF00563">
    <property type="entry name" value="EAL"/>
    <property type="match status" value="1"/>
</dbReference>